<comment type="caution">
    <text evidence="1">The sequence shown here is derived from an EMBL/GenBank/DDBJ whole genome shotgun (WGS) entry which is preliminary data.</text>
</comment>
<evidence type="ECO:0008006" key="3">
    <source>
        <dbReference type="Google" id="ProtNLM"/>
    </source>
</evidence>
<organism evidence="1 2">
    <name type="scientific">Lithospermum erythrorhizon</name>
    <name type="common">Purple gromwell</name>
    <name type="synonym">Lithospermum officinale var. erythrorhizon</name>
    <dbReference type="NCBI Taxonomy" id="34254"/>
    <lineage>
        <taxon>Eukaryota</taxon>
        <taxon>Viridiplantae</taxon>
        <taxon>Streptophyta</taxon>
        <taxon>Embryophyta</taxon>
        <taxon>Tracheophyta</taxon>
        <taxon>Spermatophyta</taxon>
        <taxon>Magnoliopsida</taxon>
        <taxon>eudicotyledons</taxon>
        <taxon>Gunneridae</taxon>
        <taxon>Pentapetalae</taxon>
        <taxon>asterids</taxon>
        <taxon>lamiids</taxon>
        <taxon>Boraginales</taxon>
        <taxon>Boraginaceae</taxon>
        <taxon>Boraginoideae</taxon>
        <taxon>Lithospermeae</taxon>
        <taxon>Lithospermum</taxon>
    </lineage>
</organism>
<dbReference type="Pfam" id="PF14223">
    <property type="entry name" value="Retrotran_gag_2"/>
    <property type="match status" value="1"/>
</dbReference>
<dbReference type="EMBL" id="BAABME010000145">
    <property type="protein sequence ID" value="GAA0140081.1"/>
    <property type="molecule type" value="Genomic_DNA"/>
</dbReference>
<protein>
    <recommendedName>
        <fullName evidence="3">Retrotransposon gag domain-containing protein</fullName>
    </recommendedName>
</protein>
<name>A0AAV3NMK6_LITER</name>
<evidence type="ECO:0000313" key="2">
    <source>
        <dbReference type="Proteomes" id="UP001454036"/>
    </source>
</evidence>
<dbReference type="AlphaFoldDB" id="A0AAV3NMK6"/>
<gene>
    <name evidence="1" type="ORF">LIER_01502</name>
</gene>
<reference evidence="1 2" key="1">
    <citation type="submission" date="2024-01" db="EMBL/GenBank/DDBJ databases">
        <title>The complete chloroplast genome sequence of Lithospermum erythrorhizon: insights into the phylogenetic relationship among Boraginaceae species and the maternal lineages of purple gromwells.</title>
        <authorList>
            <person name="Okada T."/>
            <person name="Watanabe K."/>
        </authorList>
    </citation>
    <scope>NUCLEOTIDE SEQUENCE [LARGE SCALE GENOMIC DNA]</scope>
</reference>
<proteinExistence type="predicted"/>
<dbReference type="Proteomes" id="UP001454036">
    <property type="component" value="Unassembled WGS sequence"/>
</dbReference>
<sequence length="119" mass="13694">MIIFLKGQKMLGIVDGSMPCPEPSHPQYYTWIQCDDIALDWITATLSSSVLETFLNHDCDSSNDAWKILQQLFIDNASATQMQLHYKFQHFTKGDLSMQDYLQQLHSIYRSLIEVGEGF</sequence>
<dbReference type="PANTHER" id="PTHR47481:SF29">
    <property type="entry name" value="RETROTRANSPOSON GAG DOMAIN-CONTAINING PROTEIN"/>
    <property type="match status" value="1"/>
</dbReference>
<dbReference type="PANTHER" id="PTHR47481">
    <property type="match status" value="1"/>
</dbReference>
<evidence type="ECO:0000313" key="1">
    <source>
        <dbReference type="EMBL" id="GAA0140081.1"/>
    </source>
</evidence>
<keyword evidence="2" id="KW-1185">Reference proteome</keyword>
<accession>A0AAV3NMK6</accession>